<reference evidence="1 2" key="1">
    <citation type="submission" date="2018-04" db="EMBL/GenBank/DDBJ databases">
        <title>The genome sequence of Caulobacter sp. 736.</title>
        <authorList>
            <person name="Gao J."/>
            <person name="Sun J."/>
        </authorList>
    </citation>
    <scope>NUCLEOTIDE SEQUENCE [LARGE SCALE GENOMIC DNA]</scope>
    <source>
        <strain evidence="1 2">736</strain>
    </source>
</reference>
<comment type="caution">
    <text evidence="1">The sequence shown here is derived from an EMBL/GenBank/DDBJ whole genome shotgun (WGS) entry which is preliminary data.</text>
</comment>
<proteinExistence type="predicted"/>
<gene>
    <name evidence="1" type="ORF">DDF65_17385</name>
</gene>
<dbReference type="RefSeq" id="WP_116568912.1">
    <property type="nucleotide sequence ID" value="NZ_QDKP01000050.1"/>
</dbReference>
<protein>
    <recommendedName>
        <fullName evidence="3">Glycosyl transferase family 1 domain-containing protein</fullName>
    </recommendedName>
</protein>
<organism evidence="1 2">
    <name type="scientific">Caulobacter radicis</name>
    <dbReference type="NCBI Taxonomy" id="2172650"/>
    <lineage>
        <taxon>Bacteria</taxon>
        <taxon>Pseudomonadati</taxon>
        <taxon>Pseudomonadota</taxon>
        <taxon>Alphaproteobacteria</taxon>
        <taxon>Caulobacterales</taxon>
        <taxon>Caulobacteraceae</taxon>
        <taxon>Caulobacter</taxon>
    </lineage>
</organism>
<name>A0A2T9J624_9CAUL</name>
<keyword evidence="2" id="KW-1185">Reference proteome</keyword>
<evidence type="ECO:0000313" key="1">
    <source>
        <dbReference type="EMBL" id="PVM76694.1"/>
    </source>
</evidence>
<dbReference type="EMBL" id="QDKP01000050">
    <property type="protein sequence ID" value="PVM76694.1"/>
    <property type="molecule type" value="Genomic_DNA"/>
</dbReference>
<evidence type="ECO:0000313" key="2">
    <source>
        <dbReference type="Proteomes" id="UP000244913"/>
    </source>
</evidence>
<dbReference type="SUPFAM" id="SSF53756">
    <property type="entry name" value="UDP-Glycosyltransferase/glycogen phosphorylase"/>
    <property type="match status" value="1"/>
</dbReference>
<evidence type="ECO:0008006" key="3">
    <source>
        <dbReference type="Google" id="ProtNLM"/>
    </source>
</evidence>
<dbReference type="Proteomes" id="UP000244913">
    <property type="component" value="Unassembled WGS sequence"/>
</dbReference>
<dbReference type="AlphaFoldDB" id="A0A2T9J624"/>
<accession>A0A2T9J624</accession>
<sequence length="612" mass="65418">MTNIVLLTTAWGRKHGGVNAFNEDLCVALAARLGRGGNVYCAVVGPTGQEIADAASRGVTLIPISKSKAGEFDETWAHYVLSWMKAERPGQEIDWWVGHDVVSGEAALYGAGVQGRAALIHHMNYHAYQVFKTDDANAAIAKYDRQKALFGKNADALFAVGPRLWESCRELSGRDVVQLIPGFPEGLPSERSSDSLLKAITFGRLDPSSDRIKQGRLAAAAFGEAVRRVRLGGREDAKKAVLYAVGAATPGLPKAEDPAEIAEEAANERLAVYTLSYEEDADKLFRRLSECNLAMMLSLHEGFGLVGWEAIAAEAPLILSRESGLYDLIQSVGPAKGCVHDVLIRGDNGATAYRPDDVDAVASAVVKVWSNLRAAKDHARDLKRILIEKFGCRWEDTATTFLAGLGVDVPPPGGGEGETQGGIPRRVFTRNEPINSVPRCAELTVDTTQGSSAEAFDLVPELRFGRWGFDVDDLRVTYGLREASLTLSLAGCAIAGARLGDSAASSSSVAATGDNRWIIMGPTENDILLRKALGNEALCAIRCDGEVAHVELNLTCAKADVVYTFEAAKAEALSVTSERILGIFLDKCLGRANHATGDVSLSRVVLAIGAAQ</sequence>
<dbReference type="Gene3D" id="3.40.50.2000">
    <property type="entry name" value="Glycogen Phosphorylase B"/>
    <property type="match status" value="1"/>
</dbReference>
<dbReference type="Pfam" id="PF20706">
    <property type="entry name" value="GT4-conflict"/>
    <property type="match status" value="1"/>
</dbReference>